<dbReference type="PANTHER" id="PTHR21349">
    <property type="entry name" value="50S RIBOSOMAL PROTEIN L21"/>
    <property type="match status" value="1"/>
</dbReference>
<protein>
    <recommendedName>
        <fullName evidence="2">Large ribosomal subunit protein bL21m</fullName>
    </recommendedName>
</protein>
<reference evidence="3 4" key="1">
    <citation type="submission" date="2019-03" db="EMBL/GenBank/DDBJ databases">
        <title>An improved genome assembly of the fluke Schistosoma japonicum.</title>
        <authorList>
            <person name="Hu W."/>
            <person name="Luo F."/>
            <person name="Yin M."/>
            <person name="Mo X."/>
            <person name="Sun C."/>
            <person name="Wu Q."/>
            <person name="Zhu B."/>
            <person name="Xiang M."/>
            <person name="Wang J."/>
            <person name="Wang Y."/>
            <person name="Zhang T."/>
            <person name="Xu B."/>
            <person name="Zheng H."/>
            <person name="Feng Z."/>
        </authorList>
    </citation>
    <scope>NUCLEOTIDE SEQUENCE [LARGE SCALE GENOMIC DNA]</scope>
    <source>
        <strain evidence="3">HuSjv2</strain>
        <tissue evidence="3">Worms</tissue>
    </source>
</reference>
<dbReference type="STRING" id="6182.A0A4Z2DHW6"/>
<dbReference type="InterPro" id="IPR028909">
    <property type="entry name" value="bL21-like"/>
</dbReference>
<keyword evidence="3" id="KW-0687">Ribonucleoprotein</keyword>
<accession>A0A4Z2DHW6</accession>
<dbReference type="Pfam" id="PF00829">
    <property type="entry name" value="Ribosomal_L21p"/>
    <property type="match status" value="1"/>
</dbReference>
<proteinExistence type="inferred from homology"/>
<dbReference type="PANTHER" id="PTHR21349:SF0">
    <property type="entry name" value="LARGE RIBOSOMAL SUBUNIT PROTEIN BL21M"/>
    <property type="match status" value="1"/>
</dbReference>
<sequence>MLFTGLSLRWNYHLVCGRLNLTTSSFLLDWIRKITPRKPTRFKLHKAYTVLEKELLELSQPESLSLPQCNTLLHQSIYDAVNSSISEKSSQYFAVVNIAGKQFKVTNNDLIMVKTPLYGTDVGDRVQLRKVMLLGSSDFTIIGRPILPVHQVFIEAVVIEKTLEHPKVWYQFHRRRRHHKLRGNQIIVISIFFSVFQDNVTVLRITDIRPNVLET</sequence>
<evidence type="ECO:0000256" key="2">
    <source>
        <dbReference type="ARBA" id="ARBA00044129"/>
    </source>
</evidence>
<dbReference type="EMBL" id="SKCS01000133">
    <property type="protein sequence ID" value="TNN16049.1"/>
    <property type="molecule type" value="Genomic_DNA"/>
</dbReference>
<dbReference type="Proteomes" id="UP000311919">
    <property type="component" value="Unassembled WGS sequence"/>
</dbReference>
<gene>
    <name evidence="3" type="ORF">EWB00_000806</name>
</gene>
<dbReference type="AlphaFoldDB" id="A0A4Z2DHW6"/>
<dbReference type="GO" id="GO:0003735">
    <property type="term" value="F:structural constituent of ribosome"/>
    <property type="evidence" value="ECO:0007669"/>
    <property type="project" value="TreeGrafter"/>
</dbReference>
<evidence type="ECO:0000313" key="4">
    <source>
        <dbReference type="Proteomes" id="UP000311919"/>
    </source>
</evidence>
<evidence type="ECO:0000313" key="3">
    <source>
        <dbReference type="EMBL" id="TNN16049.1"/>
    </source>
</evidence>
<comment type="caution">
    <text evidence="3">The sequence shown here is derived from an EMBL/GenBank/DDBJ whole genome shotgun (WGS) entry which is preliminary data.</text>
</comment>
<keyword evidence="4" id="KW-1185">Reference proteome</keyword>
<comment type="similarity">
    <text evidence="1">Belongs to the bacterial ribosomal protein bL21 family.</text>
</comment>
<dbReference type="GO" id="GO:0005762">
    <property type="term" value="C:mitochondrial large ribosomal subunit"/>
    <property type="evidence" value="ECO:0007669"/>
    <property type="project" value="TreeGrafter"/>
</dbReference>
<dbReference type="SUPFAM" id="SSF141091">
    <property type="entry name" value="L21p-like"/>
    <property type="match status" value="1"/>
</dbReference>
<dbReference type="OrthoDB" id="5994at2759"/>
<evidence type="ECO:0000256" key="1">
    <source>
        <dbReference type="ARBA" id="ARBA00008563"/>
    </source>
</evidence>
<keyword evidence="3" id="KW-0689">Ribosomal protein</keyword>
<dbReference type="InterPro" id="IPR036164">
    <property type="entry name" value="bL21-like_sf"/>
</dbReference>
<name>A0A4Z2DHW6_SCHJA</name>
<organism evidence="3 4">
    <name type="scientific">Schistosoma japonicum</name>
    <name type="common">Blood fluke</name>
    <dbReference type="NCBI Taxonomy" id="6182"/>
    <lineage>
        <taxon>Eukaryota</taxon>
        <taxon>Metazoa</taxon>
        <taxon>Spiralia</taxon>
        <taxon>Lophotrochozoa</taxon>
        <taxon>Platyhelminthes</taxon>
        <taxon>Trematoda</taxon>
        <taxon>Digenea</taxon>
        <taxon>Strigeidida</taxon>
        <taxon>Schistosomatoidea</taxon>
        <taxon>Schistosomatidae</taxon>
        <taxon>Schistosoma</taxon>
    </lineage>
</organism>